<sequence>MAELPEAGFSDQFRITNGKKFSLKKCSTDPDVEPDKKTAQKRLQEYVAGIADLQNVLYADNRWSLLLIFQAMDAAGKDSTIKNLLSGVNPQGCEVYSFKRPSDEELGHDFLWRTSKCLPQRGNIGVFNRSYYEETLVVRVHPTILDGQHLPKACLTENIWDERFEDIRDFEKHMDRNGTKVLKFFLHISLEEQKKRFLERLDNPAKNWKFESADLEERKFWNEYMHAYEETIKNTASEAGPWYVIPGNDKPYARLAVADAVLQTLQSLDLSYPTLEKEEQKNLAGYKTQLELESKKTA</sequence>
<dbReference type="PANTHER" id="PTHR34383">
    <property type="entry name" value="POLYPHOSPHATE:AMP PHOSPHOTRANSFERASE-RELATED"/>
    <property type="match status" value="1"/>
</dbReference>
<keyword evidence="2 5" id="KW-0808">Transferase</keyword>
<protein>
    <submittedName>
        <fullName evidence="5">PPK2 family polyphosphate:nucleotide phosphotransferase</fullName>
    </submittedName>
</protein>
<evidence type="ECO:0000256" key="1">
    <source>
        <dbReference type="ARBA" id="ARBA00009924"/>
    </source>
</evidence>
<dbReference type="NCBIfam" id="TIGR03709">
    <property type="entry name" value="PPK2_rel_1"/>
    <property type="match status" value="1"/>
</dbReference>
<evidence type="ECO:0000313" key="6">
    <source>
        <dbReference type="Proteomes" id="UP000293398"/>
    </source>
</evidence>
<dbReference type="PANTHER" id="PTHR34383:SF3">
    <property type="entry name" value="POLYPHOSPHATE:AMP PHOSPHOTRANSFERASE"/>
    <property type="match status" value="1"/>
</dbReference>
<reference evidence="5 6" key="1">
    <citation type="submission" date="2019-02" db="EMBL/GenBank/DDBJ databases">
        <title>Genomic Encyclopedia of Type Strains, Phase IV (KMG-IV): sequencing the most valuable type-strain genomes for metagenomic binning, comparative biology and taxonomic classification.</title>
        <authorList>
            <person name="Goeker M."/>
        </authorList>
    </citation>
    <scope>NUCLEOTIDE SEQUENCE [LARGE SCALE GENOMIC DNA]</scope>
    <source>
        <strain evidence="5 6">DSM 23814</strain>
    </source>
</reference>
<dbReference type="SUPFAM" id="SSF52540">
    <property type="entry name" value="P-loop containing nucleoside triphosphate hydrolases"/>
    <property type="match status" value="1"/>
</dbReference>
<organism evidence="5 6">
    <name type="scientific">Advenella incenata</name>
    <dbReference type="NCBI Taxonomy" id="267800"/>
    <lineage>
        <taxon>Bacteria</taxon>
        <taxon>Pseudomonadati</taxon>
        <taxon>Pseudomonadota</taxon>
        <taxon>Betaproteobacteria</taxon>
        <taxon>Burkholderiales</taxon>
        <taxon>Alcaligenaceae</taxon>
    </lineage>
</organism>
<dbReference type="InterPro" id="IPR016898">
    <property type="entry name" value="Polyphosphate_phosphotransfera"/>
</dbReference>
<comment type="similarity">
    <text evidence="1">Belongs to the polyphosphate kinase 2 (PPK2) family. Class I subfamily.</text>
</comment>
<comment type="caution">
    <text evidence="5">The sequence shown here is derived from an EMBL/GenBank/DDBJ whole genome shotgun (WGS) entry which is preliminary data.</text>
</comment>
<dbReference type="Pfam" id="PF03976">
    <property type="entry name" value="PPK2"/>
    <property type="match status" value="1"/>
</dbReference>
<dbReference type="EMBL" id="SHKO01000003">
    <property type="protein sequence ID" value="RZT93004.1"/>
    <property type="molecule type" value="Genomic_DNA"/>
</dbReference>
<keyword evidence="3" id="KW-0418">Kinase</keyword>
<accession>A0A4Q7VAW1</accession>
<dbReference type="InterPro" id="IPR027417">
    <property type="entry name" value="P-loop_NTPase"/>
</dbReference>
<evidence type="ECO:0000256" key="2">
    <source>
        <dbReference type="ARBA" id="ARBA00022679"/>
    </source>
</evidence>
<gene>
    <name evidence="5" type="ORF">EV681_3769</name>
</gene>
<dbReference type="InterPro" id="IPR022488">
    <property type="entry name" value="PPK2-related"/>
</dbReference>
<keyword evidence="6" id="KW-1185">Reference proteome</keyword>
<dbReference type="InterPro" id="IPR022300">
    <property type="entry name" value="PPK2-rel_1"/>
</dbReference>
<evidence type="ECO:0000313" key="5">
    <source>
        <dbReference type="EMBL" id="RZT93004.1"/>
    </source>
</evidence>
<dbReference type="PIRSF" id="PIRSF028756">
    <property type="entry name" value="PPK2_prd"/>
    <property type="match status" value="1"/>
</dbReference>
<proteinExistence type="inferred from homology"/>
<dbReference type="GO" id="GO:0006797">
    <property type="term" value="P:polyphosphate metabolic process"/>
    <property type="evidence" value="ECO:0007669"/>
    <property type="project" value="InterPro"/>
</dbReference>
<dbReference type="RefSeq" id="WP_130304811.1">
    <property type="nucleotide sequence ID" value="NZ_SHKO01000003.1"/>
</dbReference>
<dbReference type="Proteomes" id="UP000293398">
    <property type="component" value="Unassembled WGS sequence"/>
</dbReference>
<dbReference type="Gene3D" id="3.40.50.300">
    <property type="entry name" value="P-loop containing nucleotide triphosphate hydrolases"/>
    <property type="match status" value="1"/>
</dbReference>
<name>A0A4Q7VAW1_9BURK</name>
<dbReference type="OrthoDB" id="9775224at2"/>
<evidence type="ECO:0000256" key="3">
    <source>
        <dbReference type="ARBA" id="ARBA00022777"/>
    </source>
</evidence>
<feature type="domain" description="Polyphosphate kinase-2-related" evidence="4">
    <location>
        <begin position="35"/>
        <end position="267"/>
    </location>
</feature>
<dbReference type="GO" id="GO:0008976">
    <property type="term" value="F:polyphosphate kinase activity"/>
    <property type="evidence" value="ECO:0007669"/>
    <property type="project" value="InterPro"/>
</dbReference>
<evidence type="ECO:0000259" key="4">
    <source>
        <dbReference type="Pfam" id="PF03976"/>
    </source>
</evidence>
<dbReference type="AlphaFoldDB" id="A0A4Q7VAW1"/>